<keyword evidence="5" id="KW-1185">Reference proteome</keyword>
<dbReference type="PROSITE" id="PS51295">
    <property type="entry name" value="CRM"/>
    <property type="match status" value="1"/>
</dbReference>
<dbReference type="GO" id="GO:0003723">
    <property type="term" value="F:RNA binding"/>
    <property type="evidence" value="ECO:0007669"/>
    <property type="project" value="UniProtKB-UniRule"/>
</dbReference>
<dbReference type="Gene3D" id="3.30.110.60">
    <property type="entry name" value="YhbY-like"/>
    <property type="match status" value="1"/>
</dbReference>
<gene>
    <name evidence="4" type="ORF">CWI75_00780</name>
</gene>
<proteinExistence type="predicted"/>
<comment type="caution">
    <text evidence="4">The sequence shown here is derived from an EMBL/GenBank/DDBJ whole genome shotgun (WGS) entry which is preliminary data.</text>
</comment>
<evidence type="ECO:0000313" key="4">
    <source>
        <dbReference type="EMBL" id="PLW83927.1"/>
    </source>
</evidence>
<dbReference type="OrthoDB" id="9797519at2"/>
<evidence type="ECO:0000256" key="1">
    <source>
        <dbReference type="ARBA" id="ARBA00022884"/>
    </source>
</evidence>
<organism evidence="4 5">
    <name type="scientific">Kineobactrum sediminis</name>
    <dbReference type="NCBI Taxonomy" id="1905677"/>
    <lineage>
        <taxon>Bacteria</taxon>
        <taxon>Pseudomonadati</taxon>
        <taxon>Pseudomonadota</taxon>
        <taxon>Gammaproteobacteria</taxon>
        <taxon>Cellvibrionales</taxon>
        <taxon>Halieaceae</taxon>
        <taxon>Kineobactrum</taxon>
    </lineage>
</organism>
<dbReference type="Proteomes" id="UP000234845">
    <property type="component" value="Unassembled WGS sequence"/>
</dbReference>
<dbReference type="EMBL" id="PKLZ01000001">
    <property type="protein sequence ID" value="PLW83927.1"/>
    <property type="molecule type" value="Genomic_DNA"/>
</dbReference>
<evidence type="ECO:0000256" key="2">
    <source>
        <dbReference type="PROSITE-ProRule" id="PRU00626"/>
    </source>
</evidence>
<name>A0A2N5Y6B2_9GAMM</name>
<dbReference type="Pfam" id="PF01985">
    <property type="entry name" value="CRS1_YhbY"/>
    <property type="match status" value="1"/>
</dbReference>
<dbReference type="PANTHER" id="PTHR40065">
    <property type="entry name" value="RNA-BINDING PROTEIN YHBY"/>
    <property type="match status" value="1"/>
</dbReference>
<accession>A0A2N5Y6B2</accession>
<keyword evidence="1 2" id="KW-0694">RNA-binding</keyword>
<dbReference type="InterPro" id="IPR051925">
    <property type="entry name" value="RNA-binding_domain"/>
</dbReference>
<reference evidence="5" key="1">
    <citation type="submission" date="2017-11" db="EMBL/GenBank/DDBJ databases">
        <title>The draft genome sequence of Chromatocurvus sp. F02.</title>
        <authorList>
            <person name="Du Z.-J."/>
            <person name="Chang Y.-Q."/>
        </authorList>
    </citation>
    <scope>NUCLEOTIDE SEQUENCE [LARGE SCALE GENOMIC DNA]</scope>
    <source>
        <strain evidence="5">F02</strain>
    </source>
</reference>
<feature type="domain" description="CRM" evidence="3">
    <location>
        <begin position="4"/>
        <end position="100"/>
    </location>
</feature>
<evidence type="ECO:0000313" key="5">
    <source>
        <dbReference type="Proteomes" id="UP000234845"/>
    </source>
</evidence>
<dbReference type="InterPro" id="IPR001890">
    <property type="entry name" value="RNA-binding_CRM"/>
</dbReference>
<dbReference type="PANTHER" id="PTHR40065:SF3">
    <property type="entry name" value="RNA-BINDING PROTEIN YHBY"/>
    <property type="match status" value="1"/>
</dbReference>
<dbReference type="InterPro" id="IPR035920">
    <property type="entry name" value="YhbY-like_sf"/>
</dbReference>
<dbReference type="SUPFAM" id="SSF75471">
    <property type="entry name" value="YhbY-like"/>
    <property type="match status" value="1"/>
</dbReference>
<dbReference type="AlphaFoldDB" id="A0A2N5Y6B2"/>
<dbReference type="SMART" id="SM01103">
    <property type="entry name" value="CRS1_YhbY"/>
    <property type="match status" value="1"/>
</dbReference>
<sequence>MTMSKKASQDKKQLRAIGHKLKPVVTVAGNGLSDTVLQELERALTDHELIKVKLAAPDRETRAALATELCSRTGAELVQSIGNVVLVMRRAAKPDPRLSNLMRPF</sequence>
<protein>
    <submittedName>
        <fullName evidence="4">Ribosome assembly RNA-binding protein YhbY</fullName>
    </submittedName>
</protein>
<evidence type="ECO:0000259" key="3">
    <source>
        <dbReference type="PROSITE" id="PS51295"/>
    </source>
</evidence>